<dbReference type="AlphaFoldDB" id="A0A506V702"/>
<evidence type="ECO:0000256" key="5">
    <source>
        <dbReference type="ARBA" id="ARBA00022475"/>
    </source>
</evidence>
<keyword evidence="5" id="KW-1003">Cell membrane</keyword>
<evidence type="ECO:0000313" key="12">
    <source>
        <dbReference type="EMBL" id="TPW41229.1"/>
    </source>
</evidence>
<dbReference type="GO" id="GO:0015628">
    <property type="term" value="P:protein secretion by the type II secretion system"/>
    <property type="evidence" value="ECO:0007669"/>
    <property type="project" value="InterPro"/>
</dbReference>
<evidence type="ECO:0000256" key="1">
    <source>
        <dbReference type="ARBA" id="ARBA00004533"/>
    </source>
</evidence>
<evidence type="ECO:0000256" key="4">
    <source>
        <dbReference type="ARBA" id="ARBA00022448"/>
    </source>
</evidence>
<evidence type="ECO:0000256" key="10">
    <source>
        <dbReference type="ARBA" id="ARBA00030772"/>
    </source>
</evidence>
<comment type="caution">
    <text evidence="12">The sequence shown here is derived from an EMBL/GenBank/DDBJ whole genome shotgun (WGS) entry which is preliminary data.</text>
</comment>
<keyword evidence="13" id="KW-1185">Reference proteome</keyword>
<proteinExistence type="inferred from homology"/>
<keyword evidence="4" id="KW-0813">Transport</keyword>
<evidence type="ECO:0000256" key="2">
    <source>
        <dbReference type="ARBA" id="ARBA00007208"/>
    </source>
</evidence>
<evidence type="ECO:0000256" key="8">
    <source>
        <dbReference type="ARBA" id="ARBA00022927"/>
    </source>
</evidence>
<dbReference type="GO" id="GO:0015627">
    <property type="term" value="C:type II protein secretion system complex"/>
    <property type="evidence" value="ECO:0007669"/>
    <property type="project" value="InterPro"/>
</dbReference>
<keyword evidence="11" id="KW-1133">Transmembrane helix</keyword>
<evidence type="ECO:0000256" key="9">
    <source>
        <dbReference type="ARBA" id="ARBA00023136"/>
    </source>
</evidence>
<comment type="similarity">
    <text evidence="2">Belongs to the GSP N family.</text>
</comment>
<evidence type="ECO:0000256" key="11">
    <source>
        <dbReference type="SAM" id="Phobius"/>
    </source>
</evidence>
<dbReference type="Pfam" id="PF01203">
    <property type="entry name" value="T2SSN"/>
    <property type="match status" value="1"/>
</dbReference>
<dbReference type="RefSeq" id="WP_141177034.1">
    <property type="nucleotide sequence ID" value="NZ_JBHUFX010000005.1"/>
</dbReference>
<evidence type="ECO:0000256" key="3">
    <source>
        <dbReference type="ARBA" id="ARBA00021563"/>
    </source>
</evidence>
<gene>
    <name evidence="12" type="ORF">FKM52_15350</name>
</gene>
<sequence>MKHCRYAIFFLLAYVIALIITAPAALIAWALPAQIQTAGAEGSLWSGSLRQLRWRQLDLQQLTWRWQWRYGLPTIRLTAQGNSGHGAVTLGWKDGWRLANGRWQISAQEALALIDASPPFSSAGELTLTLQQLHLDDAGCRRLQATLVWRDAALIMNHQRAIAGEPKLTFSCQPQRLLIALQEPHRLHAAGQGNIDRAGGYHFRMRLRVPADLPPQWRRLTELATRAGDNGQRFMEVSGRWATL</sequence>
<accession>A0A506V702</accession>
<dbReference type="InterPro" id="IPR022792">
    <property type="entry name" value="T2SS_protein-GspN"/>
</dbReference>
<feature type="transmembrane region" description="Helical" evidence="11">
    <location>
        <begin position="7"/>
        <end position="31"/>
    </location>
</feature>
<reference evidence="12 13" key="1">
    <citation type="submission" date="2019-06" db="EMBL/GenBank/DDBJ databases">
        <authorList>
            <person name="Yang Y."/>
        </authorList>
    </citation>
    <scope>NUCLEOTIDE SEQUENCE [LARGE SCALE GENOMIC DNA]</scope>
    <source>
        <strain evidence="12 13">BIT-26</strain>
    </source>
</reference>
<evidence type="ECO:0000313" key="13">
    <source>
        <dbReference type="Proteomes" id="UP000319523"/>
    </source>
</evidence>
<evidence type="ECO:0000256" key="6">
    <source>
        <dbReference type="ARBA" id="ARBA00022519"/>
    </source>
</evidence>
<dbReference type="GO" id="GO:0005886">
    <property type="term" value="C:plasma membrane"/>
    <property type="evidence" value="ECO:0007669"/>
    <property type="project" value="UniProtKB-SubCell"/>
</dbReference>
<evidence type="ECO:0000256" key="7">
    <source>
        <dbReference type="ARBA" id="ARBA00022692"/>
    </source>
</evidence>
<protein>
    <recommendedName>
        <fullName evidence="3">Type II secretion system protein N</fullName>
    </recommendedName>
    <alternativeName>
        <fullName evidence="10">General secretion pathway protein N</fullName>
    </alternativeName>
</protein>
<keyword evidence="8" id="KW-0653">Protein transport</keyword>
<dbReference type="EMBL" id="VHQI01000009">
    <property type="protein sequence ID" value="TPW41229.1"/>
    <property type="molecule type" value="Genomic_DNA"/>
</dbReference>
<organism evidence="12 13">
    <name type="scientific">Mixta tenebrionis</name>
    <dbReference type="NCBI Taxonomy" id="2562439"/>
    <lineage>
        <taxon>Bacteria</taxon>
        <taxon>Pseudomonadati</taxon>
        <taxon>Pseudomonadota</taxon>
        <taxon>Gammaproteobacteria</taxon>
        <taxon>Enterobacterales</taxon>
        <taxon>Erwiniaceae</taxon>
        <taxon>Mixta</taxon>
    </lineage>
</organism>
<keyword evidence="6" id="KW-0997">Cell inner membrane</keyword>
<comment type="subcellular location">
    <subcellularLocation>
        <location evidence="1">Cell inner membrane</location>
    </subcellularLocation>
</comment>
<name>A0A506V702_9GAMM</name>
<dbReference type="OrthoDB" id="6118198at2"/>
<dbReference type="Proteomes" id="UP000319523">
    <property type="component" value="Unassembled WGS sequence"/>
</dbReference>
<keyword evidence="9 11" id="KW-0472">Membrane</keyword>
<keyword evidence="7 11" id="KW-0812">Transmembrane</keyword>